<evidence type="ECO:0000256" key="4">
    <source>
        <dbReference type="ARBA" id="ARBA00023163"/>
    </source>
</evidence>
<keyword evidence="7" id="KW-1185">Reference proteome</keyword>
<organism evidence="6 7">
    <name type="scientific">Pseudonocardia alaniniphila</name>
    <dbReference type="NCBI Taxonomy" id="75291"/>
    <lineage>
        <taxon>Bacteria</taxon>
        <taxon>Bacillati</taxon>
        <taxon>Actinomycetota</taxon>
        <taxon>Actinomycetes</taxon>
        <taxon>Pseudonocardiales</taxon>
        <taxon>Pseudonocardiaceae</taxon>
        <taxon>Pseudonocardia</taxon>
    </lineage>
</organism>
<dbReference type="Pfam" id="PF03466">
    <property type="entry name" value="LysR_substrate"/>
    <property type="match status" value="1"/>
</dbReference>
<dbReference type="InterPro" id="IPR005119">
    <property type="entry name" value="LysR_subst-bd"/>
</dbReference>
<accession>A0ABS9TL83</accession>
<dbReference type="PANTHER" id="PTHR30346:SF28">
    <property type="entry name" value="HTH-TYPE TRANSCRIPTIONAL REGULATOR CYNR"/>
    <property type="match status" value="1"/>
</dbReference>
<dbReference type="PRINTS" id="PR00039">
    <property type="entry name" value="HTHLYSR"/>
</dbReference>
<dbReference type="PANTHER" id="PTHR30346">
    <property type="entry name" value="TRANSCRIPTIONAL DUAL REGULATOR HCAR-RELATED"/>
    <property type="match status" value="1"/>
</dbReference>
<keyword evidence="2" id="KW-0805">Transcription regulation</keyword>
<keyword evidence="3" id="KW-0238">DNA-binding</keyword>
<dbReference type="Pfam" id="PF00126">
    <property type="entry name" value="HTH_1"/>
    <property type="match status" value="1"/>
</dbReference>
<evidence type="ECO:0000256" key="3">
    <source>
        <dbReference type="ARBA" id="ARBA00023125"/>
    </source>
</evidence>
<evidence type="ECO:0000256" key="2">
    <source>
        <dbReference type="ARBA" id="ARBA00023015"/>
    </source>
</evidence>
<dbReference type="Gene3D" id="3.40.190.290">
    <property type="match status" value="1"/>
</dbReference>
<dbReference type="Proteomes" id="UP001299970">
    <property type="component" value="Unassembled WGS sequence"/>
</dbReference>
<dbReference type="EMBL" id="JAKXMK010000024">
    <property type="protein sequence ID" value="MCH6169302.1"/>
    <property type="molecule type" value="Genomic_DNA"/>
</dbReference>
<evidence type="ECO:0000259" key="5">
    <source>
        <dbReference type="PROSITE" id="PS50931"/>
    </source>
</evidence>
<comment type="similarity">
    <text evidence="1">Belongs to the LysR transcriptional regulatory family.</text>
</comment>
<dbReference type="RefSeq" id="WP_241039944.1">
    <property type="nucleotide sequence ID" value="NZ_BAAAJF010000021.1"/>
</dbReference>
<dbReference type="Gene3D" id="1.10.10.10">
    <property type="entry name" value="Winged helix-like DNA-binding domain superfamily/Winged helix DNA-binding domain"/>
    <property type="match status" value="1"/>
</dbReference>
<dbReference type="InterPro" id="IPR036390">
    <property type="entry name" value="WH_DNA-bd_sf"/>
</dbReference>
<dbReference type="SUPFAM" id="SSF46785">
    <property type="entry name" value="Winged helix' DNA-binding domain"/>
    <property type="match status" value="1"/>
</dbReference>
<keyword evidence="4" id="KW-0804">Transcription</keyword>
<reference evidence="6 7" key="1">
    <citation type="submission" date="2022-03" db="EMBL/GenBank/DDBJ databases">
        <title>Pseudonocardia alaer sp. nov., a novel actinomycete isolated from reed forest soil.</title>
        <authorList>
            <person name="Wang L."/>
        </authorList>
    </citation>
    <scope>NUCLEOTIDE SEQUENCE [LARGE SCALE GENOMIC DNA]</scope>
    <source>
        <strain evidence="6 7">Y-16303</strain>
    </source>
</reference>
<dbReference type="SUPFAM" id="SSF53850">
    <property type="entry name" value="Periplasmic binding protein-like II"/>
    <property type="match status" value="1"/>
</dbReference>
<evidence type="ECO:0000256" key="1">
    <source>
        <dbReference type="ARBA" id="ARBA00009437"/>
    </source>
</evidence>
<sequence length="302" mass="32910">MDAPWALAVAPRLAQFVAVARAEHMTHAAEEIGVPQSTLSRSIARLEADLGVGLFMRSGRTVRLTREGRTLLRHAERALGELTAASREIHGDADELHGRIGLAFLTTLGVAAVPRLLRDFRATHPDVRFTLMQGPHQLLLERLRSGDADLALTSPLPDEPELVVEPLDEEELRLAVPADHPLATRREGVALAEAAREPFIGFQRGFGMRGTVDAWCREAGFVPRVSFEGGDAETLRGLVGAGLGVALLPMSVHPATPEVVELPVITPRTTRTIGLVRVRDRRLTPPVQALETFLRHRPLLAT</sequence>
<evidence type="ECO:0000313" key="7">
    <source>
        <dbReference type="Proteomes" id="UP001299970"/>
    </source>
</evidence>
<proteinExistence type="inferred from homology"/>
<dbReference type="CDD" id="cd08434">
    <property type="entry name" value="PBP2_GltC_like"/>
    <property type="match status" value="1"/>
</dbReference>
<comment type="caution">
    <text evidence="6">The sequence shown here is derived from an EMBL/GenBank/DDBJ whole genome shotgun (WGS) entry which is preliminary data.</text>
</comment>
<dbReference type="InterPro" id="IPR000847">
    <property type="entry name" value="LysR_HTH_N"/>
</dbReference>
<dbReference type="PROSITE" id="PS50931">
    <property type="entry name" value="HTH_LYSR"/>
    <property type="match status" value="1"/>
</dbReference>
<gene>
    <name evidence="6" type="ORF">MMF94_26695</name>
</gene>
<protein>
    <submittedName>
        <fullName evidence="6">LysR substrate-binding domain-containing protein</fullName>
    </submittedName>
</protein>
<name>A0ABS9TL83_9PSEU</name>
<evidence type="ECO:0000313" key="6">
    <source>
        <dbReference type="EMBL" id="MCH6169302.1"/>
    </source>
</evidence>
<feature type="domain" description="HTH lysR-type" evidence="5">
    <location>
        <begin position="16"/>
        <end position="65"/>
    </location>
</feature>
<dbReference type="InterPro" id="IPR036388">
    <property type="entry name" value="WH-like_DNA-bd_sf"/>
</dbReference>